<dbReference type="InterPro" id="IPR013321">
    <property type="entry name" value="Arc_rbn_hlx_hlx"/>
</dbReference>
<organism evidence="4 5">
    <name type="scientific">Enterococcus faecalis</name>
    <name type="common">Streptococcus faecalis</name>
    <dbReference type="NCBI Taxonomy" id="1351"/>
    <lineage>
        <taxon>Bacteria</taxon>
        <taxon>Bacillati</taxon>
        <taxon>Bacillota</taxon>
        <taxon>Bacilli</taxon>
        <taxon>Lactobacillales</taxon>
        <taxon>Enterococcaceae</taxon>
        <taxon>Enterococcus</taxon>
    </lineage>
</organism>
<proteinExistence type="inferred from homology"/>
<dbReference type="EMBL" id="CP060801">
    <property type="protein sequence ID" value="QNP36339.1"/>
    <property type="molecule type" value="Genomic_DNA"/>
</dbReference>
<evidence type="ECO:0000313" key="3">
    <source>
        <dbReference type="EMBL" id="QNP36339.1"/>
    </source>
</evidence>
<reference evidence="3 6" key="2">
    <citation type="submission" date="2020-08" db="EMBL/GenBank/DDBJ databases">
        <title>Enterococcus faecalis SF28073 genome assembly.</title>
        <authorList>
            <person name="Duerkop B.A."/>
            <person name="Johnson C.N."/>
        </authorList>
    </citation>
    <scope>NUCLEOTIDE SEQUENCE [LARGE SCALE GENOMIC DNA]</scope>
    <source>
        <strain evidence="3 6">SF28073</strain>
        <plasmid evidence="3 6">pSF1</plasmid>
    </source>
</reference>
<dbReference type="InterPro" id="IPR026262">
    <property type="entry name" value="DinJ"/>
</dbReference>
<dbReference type="NCBIfam" id="TIGR02384">
    <property type="entry name" value="RelB_DinJ"/>
    <property type="match status" value="1"/>
</dbReference>
<dbReference type="Gene3D" id="1.10.1220.10">
    <property type="entry name" value="Met repressor-like"/>
    <property type="match status" value="1"/>
</dbReference>
<gene>
    <name evidence="4" type="ORF">EU507_16560</name>
    <name evidence="3" type="ORF">H9Q64_00350</name>
</gene>
<dbReference type="AlphaFoldDB" id="A0A6B1XP06"/>
<evidence type="ECO:0000313" key="4">
    <source>
        <dbReference type="EMBL" id="RYU28766.1"/>
    </source>
</evidence>
<dbReference type="PANTHER" id="PTHR38781">
    <property type="entry name" value="ANTITOXIN DINJ-RELATED"/>
    <property type="match status" value="1"/>
</dbReference>
<evidence type="ECO:0000256" key="1">
    <source>
        <dbReference type="ARBA" id="ARBA00010562"/>
    </source>
</evidence>
<dbReference type="Proteomes" id="UP000516122">
    <property type="component" value="Plasmid pSF1"/>
</dbReference>
<evidence type="ECO:0000313" key="6">
    <source>
        <dbReference type="Proteomes" id="UP000516122"/>
    </source>
</evidence>
<reference evidence="4 5" key="1">
    <citation type="submission" date="2019-02" db="EMBL/GenBank/DDBJ databases">
        <title>From farm to fork: dissemination of Tn554::fexA-optrA in linezolid-resistant Enterococcus faecalis clones from chicken feces and meat in Tunisia.</title>
        <authorList>
            <person name="Tedim A.P."/>
            <person name="Elghaieb H."/>
            <person name="Abbassi M.S."/>
            <person name="Novais C."/>
            <person name="Hassen A."/>
            <person name="Peixe L."/>
            <person name="Freitas A.R."/>
        </authorList>
    </citation>
    <scope>NUCLEOTIDE SEQUENCE [LARGE SCALE GENOMIC DNA]</scope>
    <source>
        <strain evidence="4 5">728T</strain>
    </source>
</reference>
<accession>A0A6B1XP06</accession>
<keyword evidence="2" id="KW-1277">Toxin-antitoxin system</keyword>
<dbReference type="GO" id="GO:0015643">
    <property type="term" value="F:toxic substance binding"/>
    <property type="evidence" value="ECO:0007669"/>
    <property type="project" value="InterPro"/>
</dbReference>
<dbReference type="GO" id="GO:0006351">
    <property type="term" value="P:DNA-templated transcription"/>
    <property type="evidence" value="ECO:0007669"/>
    <property type="project" value="TreeGrafter"/>
</dbReference>
<dbReference type="GO" id="GO:0044010">
    <property type="term" value="P:single-species biofilm formation"/>
    <property type="evidence" value="ECO:0007669"/>
    <property type="project" value="InterPro"/>
</dbReference>
<geneLocation type="plasmid" evidence="3 6">
    <name>pSF1</name>
</geneLocation>
<dbReference type="RefSeq" id="WP_000246197.1">
    <property type="nucleotide sequence ID" value="NZ_CABHBJ010000011.1"/>
</dbReference>
<dbReference type="PIRSF" id="PIRSF003108">
    <property type="entry name" value="DinJ"/>
    <property type="match status" value="1"/>
</dbReference>
<dbReference type="Pfam" id="PF04221">
    <property type="entry name" value="RelB"/>
    <property type="match status" value="1"/>
</dbReference>
<keyword evidence="3" id="KW-0614">Plasmid</keyword>
<dbReference type="Proteomes" id="UP000292223">
    <property type="component" value="Unassembled WGS sequence"/>
</dbReference>
<dbReference type="GO" id="GO:0000987">
    <property type="term" value="F:cis-regulatory region sequence-specific DNA binding"/>
    <property type="evidence" value="ECO:0007669"/>
    <property type="project" value="InterPro"/>
</dbReference>
<evidence type="ECO:0000256" key="2">
    <source>
        <dbReference type="ARBA" id="ARBA00022649"/>
    </source>
</evidence>
<name>A0A6B1XP06_ENTFL</name>
<dbReference type="InterPro" id="IPR007337">
    <property type="entry name" value="RelB/DinJ"/>
</dbReference>
<evidence type="ECO:0000313" key="5">
    <source>
        <dbReference type="Proteomes" id="UP000292223"/>
    </source>
</evidence>
<dbReference type="GO" id="GO:0006355">
    <property type="term" value="P:regulation of DNA-templated transcription"/>
    <property type="evidence" value="ECO:0007669"/>
    <property type="project" value="InterPro"/>
</dbReference>
<sequence>MATTKKKPIHVNVDENLKEEAEQLFDDLGLNMTSAITIFLKQSINEQAIPFMINKGNKETLQALKDIKEGNVHGGFSSVEDLMENLNA</sequence>
<protein>
    <submittedName>
        <fullName evidence="4">Type II toxin-antitoxin system RelB/DinJ family antitoxin</fullName>
    </submittedName>
</protein>
<dbReference type="PANTHER" id="PTHR38781:SF1">
    <property type="entry name" value="ANTITOXIN DINJ-RELATED"/>
    <property type="match status" value="1"/>
</dbReference>
<dbReference type="EMBL" id="SEWT01000021">
    <property type="protein sequence ID" value="RYU28766.1"/>
    <property type="molecule type" value="Genomic_DNA"/>
</dbReference>
<comment type="similarity">
    <text evidence="1">Belongs to the RelB/DinJ antitoxin family.</text>
</comment>